<gene>
    <name evidence="2" type="ORF">CC117_07425</name>
</gene>
<protein>
    <submittedName>
        <fullName evidence="2">Uncharacterized protein</fullName>
    </submittedName>
</protein>
<keyword evidence="3" id="KW-1185">Reference proteome</keyword>
<dbReference type="EMBL" id="MBLM01000163">
    <property type="protein sequence ID" value="OHV29211.1"/>
    <property type="molecule type" value="Genomic_DNA"/>
</dbReference>
<feature type="compositionally biased region" description="Pro residues" evidence="1">
    <location>
        <begin position="12"/>
        <end position="23"/>
    </location>
</feature>
<dbReference type="AlphaFoldDB" id="A0A1S1Q6W2"/>
<dbReference type="Proteomes" id="UP000179627">
    <property type="component" value="Unassembled WGS sequence"/>
</dbReference>
<feature type="region of interest" description="Disordered" evidence="1">
    <location>
        <begin position="1"/>
        <end position="23"/>
    </location>
</feature>
<dbReference type="OrthoDB" id="3216760at2"/>
<comment type="caution">
    <text evidence="2">The sequence shown here is derived from an EMBL/GenBank/DDBJ whole genome shotgun (WGS) entry which is preliminary data.</text>
</comment>
<proteinExistence type="predicted"/>
<dbReference type="NCBIfam" id="TIGR03917">
    <property type="entry name" value="Frankia_40_dom"/>
    <property type="match status" value="1"/>
</dbReference>
<organism evidence="2 3">
    <name type="scientific">Parafrankia colletiae</name>
    <dbReference type="NCBI Taxonomy" id="573497"/>
    <lineage>
        <taxon>Bacteria</taxon>
        <taxon>Bacillati</taxon>
        <taxon>Actinomycetota</taxon>
        <taxon>Actinomycetes</taxon>
        <taxon>Frankiales</taxon>
        <taxon>Frankiaceae</taxon>
        <taxon>Parafrankia</taxon>
    </lineage>
</organism>
<sequence>MNTVDTGELLPEPRPVSGGPPPSLAEVVTVRAGLMVEHELVLSPGATAADLTSAMILVPPTAALVSHHGDVDLSLVFREVPRPAPEEPPNLADSSPR</sequence>
<evidence type="ECO:0000313" key="3">
    <source>
        <dbReference type="Proteomes" id="UP000179627"/>
    </source>
</evidence>
<dbReference type="InterPro" id="IPR023817">
    <property type="entry name" value="Frankia_40_dom"/>
</dbReference>
<evidence type="ECO:0000256" key="1">
    <source>
        <dbReference type="SAM" id="MobiDB-lite"/>
    </source>
</evidence>
<evidence type="ECO:0000313" key="2">
    <source>
        <dbReference type="EMBL" id="OHV29211.1"/>
    </source>
</evidence>
<reference evidence="3" key="1">
    <citation type="submission" date="2016-07" db="EMBL/GenBank/DDBJ databases">
        <title>Sequence Frankia sp. strain CcI1.17.</title>
        <authorList>
            <person name="Ghodhbane-Gtari F."/>
            <person name="Swanson E."/>
            <person name="Gueddou A."/>
            <person name="Morris K."/>
            <person name="Hezbri K."/>
            <person name="Ktari A."/>
            <person name="Nouioui I."/>
            <person name="Abebe-Akele F."/>
            <person name="Simpson S."/>
            <person name="Thomas K."/>
            <person name="Gtari M."/>
            <person name="Tisa L.S."/>
            <person name="Hurst S."/>
        </authorList>
    </citation>
    <scope>NUCLEOTIDE SEQUENCE [LARGE SCALE GENOMIC DNA]</scope>
    <source>
        <strain evidence="3">Cc1.17</strain>
    </source>
</reference>
<accession>A0A1S1Q6W2</accession>
<name>A0A1S1Q6W2_9ACTN</name>